<feature type="transmembrane region" description="Helical" evidence="1">
    <location>
        <begin position="201"/>
        <end position="219"/>
    </location>
</feature>
<evidence type="ECO:0000313" key="3">
    <source>
        <dbReference type="Proteomes" id="UP000823910"/>
    </source>
</evidence>
<dbReference type="Pfam" id="PF05857">
    <property type="entry name" value="TraX"/>
    <property type="match status" value="1"/>
</dbReference>
<gene>
    <name evidence="2" type="ORF">H9704_13475</name>
</gene>
<comment type="caution">
    <text evidence="2">The sequence shown here is derived from an EMBL/GenBank/DDBJ whole genome shotgun (WGS) entry which is preliminary data.</text>
</comment>
<reference evidence="2" key="2">
    <citation type="submission" date="2021-04" db="EMBL/GenBank/DDBJ databases">
        <authorList>
            <person name="Gilroy R."/>
        </authorList>
    </citation>
    <scope>NUCLEOTIDE SEQUENCE</scope>
    <source>
        <strain evidence="2">CHK180-15479</strain>
    </source>
</reference>
<protein>
    <submittedName>
        <fullName evidence="2">Conjugal transfer protein TraX</fullName>
    </submittedName>
</protein>
<dbReference type="AlphaFoldDB" id="A0A9D2SI74"/>
<feature type="transmembrane region" description="Helical" evidence="1">
    <location>
        <begin position="20"/>
        <end position="39"/>
    </location>
</feature>
<accession>A0A9D2SI74</accession>
<organism evidence="2 3">
    <name type="scientific">Candidatus Enterocloster excrementipullorum</name>
    <dbReference type="NCBI Taxonomy" id="2838559"/>
    <lineage>
        <taxon>Bacteria</taxon>
        <taxon>Bacillati</taxon>
        <taxon>Bacillota</taxon>
        <taxon>Clostridia</taxon>
        <taxon>Lachnospirales</taxon>
        <taxon>Lachnospiraceae</taxon>
        <taxon>Enterocloster</taxon>
    </lineage>
</organism>
<feature type="transmembrane region" description="Helical" evidence="1">
    <location>
        <begin position="231"/>
        <end position="251"/>
    </location>
</feature>
<dbReference type="Proteomes" id="UP000823910">
    <property type="component" value="Unassembled WGS sequence"/>
</dbReference>
<keyword evidence="1" id="KW-0472">Membrane</keyword>
<sequence>MDAQIRGGLDGTSLKRLAAVLMLVDHIGAVLLEYILIYGSEAVLFHSPEWYAVYRWDRILRTVGRLSFPIFCLLLSEGFLHTGNRKKYFLRLVLFALLSEIPFDLAVFDRLMAWEHQGVMAELALGLLTLWAAEEISERTGWEKELPVLGGAVLAGCLAAEAVRADYGAVGILYMAGFYYFRASRGGRTLTAGVLGFIDTAGFTVGSGALSAAFVYLYNGRRRQGAGRWRYAFYGFYPVHLLVLFLIRRFWLGISAGG</sequence>
<name>A0A9D2SI74_9FIRM</name>
<feature type="transmembrane region" description="Helical" evidence="1">
    <location>
        <begin position="88"/>
        <end position="108"/>
    </location>
</feature>
<evidence type="ECO:0000313" key="2">
    <source>
        <dbReference type="EMBL" id="HJC07130.1"/>
    </source>
</evidence>
<proteinExistence type="predicted"/>
<keyword evidence="1" id="KW-0812">Transmembrane</keyword>
<reference evidence="2" key="1">
    <citation type="journal article" date="2021" name="PeerJ">
        <title>Extensive microbial diversity within the chicken gut microbiome revealed by metagenomics and culture.</title>
        <authorList>
            <person name="Gilroy R."/>
            <person name="Ravi A."/>
            <person name="Getino M."/>
            <person name="Pursley I."/>
            <person name="Horton D.L."/>
            <person name="Alikhan N.F."/>
            <person name="Baker D."/>
            <person name="Gharbi K."/>
            <person name="Hall N."/>
            <person name="Watson M."/>
            <person name="Adriaenssens E.M."/>
            <person name="Foster-Nyarko E."/>
            <person name="Jarju S."/>
            <person name="Secka A."/>
            <person name="Antonio M."/>
            <person name="Oren A."/>
            <person name="Chaudhuri R.R."/>
            <person name="La Ragione R."/>
            <person name="Hildebrand F."/>
            <person name="Pallen M.J."/>
        </authorList>
    </citation>
    <scope>NUCLEOTIDE SEQUENCE</scope>
    <source>
        <strain evidence="2">CHK180-15479</strain>
    </source>
</reference>
<feature type="transmembrane region" description="Helical" evidence="1">
    <location>
        <begin position="59"/>
        <end position="76"/>
    </location>
</feature>
<dbReference type="InterPro" id="IPR008875">
    <property type="entry name" value="TraX"/>
</dbReference>
<evidence type="ECO:0000256" key="1">
    <source>
        <dbReference type="SAM" id="Phobius"/>
    </source>
</evidence>
<keyword evidence="1" id="KW-1133">Transmembrane helix</keyword>
<dbReference type="EMBL" id="DWWT01000072">
    <property type="protein sequence ID" value="HJC07130.1"/>
    <property type="molecule type" value="Genomic_DNA"/>
</dbReference>